<comment type="caution">
    <text evidence="1">The sequence shown here is derived from an EMBL/GenBank/DDBJ whole genome shotgun (WGS) entry which is preliminary data.</text>
</comment>
<protein>
    <submittedName>
        <fullName evidence="1">Uncharacterized protein</fullName>
    </submittedName>
</protein>
<dbReference type="Proteomes" id="UP000247792">
    <property type="component" value="Unassembled WGS sequence"/>
</dbReference>
<evidence type="ECO:0000313" key="1">
    <source>
        <dbReference type="EMBL" id="PXX43101.1"/>
    </source>
</evidence>
<evidence type="ECO:0000313" key="2">
    <source>
        <dbReference type="Proteomes" id="UP000247792"/>
    </source>
</evidence>
<proteinExistence type="predicted"/>
<dbReference type="EMBL" id="QJKB01000004">
    <property type="protein sequence ID" value="PXX43101.1"/>
    <property type="molecule type" value="Genomic_DNA"/>
</dbReference>
<gene>
    <name evidence="1" type="ORF">DFR42_104102</name>
</gene>
<name>A0A318J8M6_9BURK</name>
<reference evidence="1 2" key="1">
    <citation type="submission" date="2018-05" db="EMBL/GenBank/DDBJ databases">
        <title>Genomic Encyclopedia of Type Strains, Phase IV (KMG-IV): sequencing the most valuable type-strain genomes for metagenomic binning, comparative biology and taxonomic classification.</title>
        <authorList>
            <person name="Goeker M."/>
        </authorList>
    </citation>
    <scope>NUCLEOTIDE SEQUENCE [LARGE SCALE GENOMIC DNA]</scope>
    <source>
        <strain evidence="1 2">DSM 19792</strain>
    </source>
</reference>
<dbReference type="AlphaFoldDB" id="A0A318J8M6"/>
<keyword evidence="2" id="KW-1185">Reference proteome</keyword>
<accession>A0A318J8M6</accession>
<organism evidence="1 2">
    <name type="scientific">Undibacterium pigrum</name>
    <dbReference type="NCBI Taxonomy" id="401470"/>
    <lineage>
        <taxon>Bacteria</taxon>
        <taxon>Pseudomonadati</taxon>
        <taxon>Pseudomonadota</taxon>
        <taxon>Betaproteobacteria</taxon>
        <taxon>Burkholderiales</taxon>
        <taxon>Oxalobacteraceae</taxon>
        <taxon>Undibacterium</taxon>
    </lineage>
</organism>
<sequence>MSLHNLWIRKLLFIALLLFATDSYARKLVDVRQDFVVIEQVR</sequence>
<dbReference type="RefSeq" id="WP_281275161.1">
    <property type="nucleotide sequence ID" value="NZ_QJKB01000004.1"/>
</dbReference>